<dbReference type="GO" id="GO:0005471">
    <property type="term" value="F:ATP:ADP antiporter activity"/>
    <property type="evidence" value="ECO:0007669"/>
    <property type="project" value="InterPro"/>
</dbReference>
<evidence type="ECO:0000256" key="9">
    <source>
        <dbReference type="SAM" id="Phobius"/>
    </source>
</evidence>
<dbReference type="InterPro" id="IPR004667">
    <property type="entry name" value="ADP_ATP_car_bac_type"/>
</dbReference>
<proteinExistence type="inferred from homology"/>
<dbReference type="AlphaFoldDB" id="A0A382KR65"/>
<reference evidence="10" key="1">
    <citation type="submission" date="2018-05" db="EMBL/GenBank/DDBJ databases">
        <authorList>
            <person name="Lanie J.A."/>
            <person name="Ng W.-L."/>
            <person name="Kazmierczak K.M."/>
            <person name="Andrzejewski T.M."/>
            <person name="Davidsen T.M."/>
            <person name="Wayne K.J."/>
            <person name="Tettelin H."/>
            <person name="Glass J.I."/>
            <person name="Rusch D."/>
            <person name="Podicherti R."/>
            <person name="Tsui H.-C.T."/>
            <person name="Winkler M.E."/>
        </authorList>
    </citation>
    <scope>NUCLEOTIDE SEQUENCE</scope>
</reference>
<evidence type="ECO:0000313" key="10">
    <source>
        <dbReference type="EMBL" id="SVC25387.1"/>
    </source>
</evidence>
<evidence type="ECO:0000256" key="5">
    <source>
        <dbReference type="ARBA" id="ARBA00022741"/>
    </source>
</evidence>
<organism evidence="10">
    <name type="scientific">marine metagenome</name>
    <dbReference type="NCBI Taxonomy" id="408172"/>
    <lineage>
        <taxon>unclassified sequences</taxon>
        <taxon>metagenomes</taxon>
        <taxon>ecological metagenomes</taxon>
    </lineage>
</organism>
<feature type="transmembrane region" description="Helical" evidence="9">
    <location>
        <begin position="100"/>
        <end position="119"/>
    </location>
</feature>
<feature type="non-terminal residue" evidence="10">
    <location>
        <position position="188"/>
    </location>
</feature>
<accession>A0A382KR65</accession>
<evidence type="ECO:0000256" key="6">
    <source>
        <dbReference type="ARBA" id="ARBA00022840"/>
    </source>
</evidence>
<keyword evidence="7 9" id="KW-1133">Transmembrane helix</keyword>
<keyword evidence="5" id="KW-0547">Nucleotide-binding</keyword>
<evidence type="ECO:0008006" key="11">
    <source>
        <dbReference type="Google" id="ProtNLM"/>
    </source>
</evidence>
<dbReference type="Gene3D" id="1.20.1250.20">
    <property type="entry name" value="MFS general substrate transporter like domains"/>
    <property type="match status" value="1"/>
</dbReference>
<feature type="transmembrane region" description="Helical" evidence="9">
    <location>
        <begin position="21"/>
        <end position="41"/>
    </location>
</feature>
<evidence type="ECO:0000256" key="8">
    <source>
        <dbReference type="ARBA" id="ARBA00023136"/>
    </source>
</evidence>
<feature type="transmembrane region" description="Helical" evidence="9">
    <location>
        <begin position="162"/>
        <end position="185"/>
    </location>
</feature>
<keyword evidence="3" id="KW-0813">Transport</keyword>
<evidence type="ECO:0000256" key="1">
    <source>
        <dbReference type="ARBA" id="ARBA00004141"/>
    </source>
</evidence>
<dbReference type="PANTHER" id="PTHR31187">
    <property type="match status" value="1"/>
</dbReference>
<dbReference type="SUPFAM" id="SSF103473">
    <property type="entry name" value="MFS general substrate transporter"/>
    <property type="match status" value="1"/>
</dbReference>
<dbReference type="Pfam" id="PF07690">
    <property type="entry name" value="MFS_1"/>
    <property type="match status" value="1"/>
</dbReference>
<sequence length="188" mass="21209">MAEKSTGSLWRSIQDIRREELPMALLMFFYFFLVITSFWILKPIKKGLFIEFYETSGFDLFSWHLDASQAELIAKVMNMVIAFIAVTVFTILARTLRRQQLTYVFSGFFIVSYLAYSLILDAPGDWTVWSFYFFGDLFSTVMVATFFAFLNDSVSPDAAKRLYGLIGLGGTAGGAFGSMVVAGFVDTL</sequence>
<evidence type="ECO:0000256" key="7">
    <source>
        <dbReference type="ARBA" id="ARBA00022989"/>
    </source>
</evidence>
<dbReference type="EMBL" id="UINC01081490">
    <property type="protein sequence ID" value="SVC25387.1"/>
    <property type="molecule type" value="Genomic_DNA"/>
</dbReference>
<keyword evidence="6" id="KW-0067">ATP-binding</keyword>
<keyword evidence="4 9" id="KW-0812">Transmembrane</keyword>
<dbReference type="GO" id="GO:0005524">
    <property type="term" value="F:ATP binding"/>
    <property type="evidence" value="ECO:0007669"/>
    <property type="project" value="UniProtKB-KW"/>
</dbReference>
<feature type="transmembrane region" description="Helical" evidence="9">
    <location>
        <begin position="131"/>
        <end position="150"/>
    </location>
</feature>
<name>A0A382KR65_9ZZZZ</name>
<keyword evidence="8 9" id="KW-0472">Membrane</keyword>
<dbReference type="GO" id="GO:0016020">
    <property type="term" value="C:membrane"/>
    <property type="evidence" value="ECO:0007669"/>
    <property type="project" value="UniProtKB-SubCell"/>
</dbReference>
<evidence type="ECO:0000256" key="3">
    <source>
        <dbReference type="ARBA" id="ARBA00022448"/>
    </source>
</evidence>
<dbReference type="PANTHER" id="PTHR31187:SF1">
    <property type="entry name" value="ADP,ATP CARRIER PROTEIN 1"/>
    <property type="match status" value="1"/>
</dbReference>
<dbReference type="InterPro" id="IPR036259">
    <property type="entry name" value="MFS_trans_sf"/>
</dbReference>
<dbReference type="InterPro" id="IPR011701">
    <property type="entry name" value="MFS"/>
</dbReference>
<evidence type="ECO:0000256" key="4">
    <source>
        <dbReference type="ARBA" id="ARBA00022692"/>
    </source>
</evidence>
<comment type="subcellular location">
    <subcellularLocation>
        <location evidence="1">Membrane</location>
        <topology evidence="1">Multi-pass membrane protein</topology>
    </subcellularLocation>
</comment>
<comment type="similarity">
    <text evidence="2">Belongs to the ADP/ATP translocase tlc family.</text>
</comment>
<gene>
    <name evidence="10" type="ORF">METZ01_LOCUS278241</name>
</gene>
<evidence type="ECO:0000256" key="2">
    <source>
        <dbReference type="ARBA" id="ARBA00007127"/>
    </source>
</evidence>
<feature type="transmembrane region" description="Helical" evidence="9">
    <location>
        <begin position="72"/>
        <end position="93"/>
    </location>
</feature>
<protein>
    <recommendedName>
        <fullName evidence="11">MFS transporter</fullName>
    </recommendedName>
</protein>